<evidence type="ECO:0000256" key="2">
    <source>
        <dbReference type="SAM" id="Phobius"/>
    </source>
</evidence>
<dbReference type="EMBL" id="RJUK01000001">
    <property type="protein sequence ID" value="ROQ19834.1"/>
    <property type="molecule type" value="Genomic_DNA"/>
</dbReference>
<feature type="domain" description="HTH cro/C1-type" evidence="3">
    <location>
        <begin position="25"/>
        <end position="85"/>
    </location>
</feature>
<dbReference type="InterPro" id="IPR025194">
    <property type="entry name" value="RodZ-like_C"/>
</dbReference>
<name>A0A3N1NJ38_9GAMM</name>
<dbReference type="PANTHER" id="PTHR34475">
    <property type="match status" value="1"/>
</dbReference>
<dbReference type="Proteomes" id="UP000273643">
    <property type="component" value="Unassembled WGS sequence"/>
</dbReference>
<dbReference type="OrthoDB" id="9790252at2"/>
<dbReference type="InterPro" id="IPR050400">
    <property type="entry name" value="Bact_Cytoskel_RodZ"/>
</dbReference>
<keyword evidence="2" id="KW-0812">Transmembrane</keyword>
<dbReference type="Gene3D" id="1.10.260.40">
    <property type="entry name" value="lambda repressor-like DNA-binding domains"/>
    <property type="match status" value="1"/>
</dbReference>
<evidence type="ECO:0000313" key="5">
    <source>
        <dbReference type="Proteomes" id="UP000273643"/>
    </source>
</evidence>
<dbReference type="CDD" id="cd00093">
    <property type="entry name" value="HTH_XRE"/>
    <property type="match status" value="1"/>
</dbReference>
<proteinExistence type="predicted"/>
<organism evidence="4 5">
    <name type="scientific">Marinimicrobium koreense</name>
    <dbReference type="NCBI Taxonomy" id="306545"/>
    <lineage>
        <taxon>Bacteria</taxon>
        <taxon>Pseudomonadati</taxon>
        <taxon>Pseudomonadota</taxon>
        <taxon>Gammaproteobacteria</taxon>
        <taxon>Cellvibrionales</taxon>
        <taxon>Cellvibrionaceae</taxon>
        <taxon>Marinimicrobium</taxon>
    </lineage>
</organism>
<dbReference type="Pfam" id="PF13413">
    <property type="entry name" value="HTH_25"/>
    <property type="match status" value="1"/>
</dbReference>
<feature type="compositionally biased region" description="Acidic residues" evidence="1">
    <location>
        <begin position="177"/>
        <end position="193"/>
    </location>
</feature>
<evidence type="ECO:0000256" key="1">
    <source>
        <dbReference type="SAM" id="MobiDB-lite"/>
    </source>
</evidence>
<protein>
    <submittedName>
        <fullName evidence="4">Cytoskeleton protein RodZ</fullName>
    </submittedName>
</protein>
<keyword evidence="2" id="KW-1133">Transmembrane helix</keyword>
<accession>A0A3N1NJ38</accession>
<keyword evidence="5" id="KW-1185">Reference proteome</keyword>
<keyword evidence="2" id="KW-0472">Membrane</keyword>
<sequence length="320" mass="34500">MSTEEQPAGAEVPELAPEAYPGALLKAAREKAKLSEEDVARELRMTVSKVRALEADDYDRLHSDTFIRGYLRTYAKLLGLEPEDLLQAYKQARRQAGLADDPEESPLKINVPEPTRSLWKFVLWILVLLAGIWALSVWFLGNRQDPVADSAMVDPISELNTPAPAPTSALAEEPDIEQELEEASVDDASEDAAEMAPTANTETTSAAALTGSEPPAASSGAVEPLAATEVSSPGASMNDPEVLDQLRLTFSEECWVEVTDSRGDVLETDLLQPGRELLLSGEAPFTVKLGNAGAAQVELNGERFDFVPPVSGRLMTLTVN</sequence>
<dbReference type="SMART" id="SM00530">
    <property type="entry name" value="HTH_XRE"/>
    <property type="match status" value="1"/>
</dbReference>
<dbReference type="AlphaFoldDB" id="A0A3N1NJ38"/>
<dbReference type="PANTHER" id="PTHR34475:SF1">
    <property type="entry name" value="CYTOSKELETON PROTEIN RODZ"/>
    <property type="match status" value="1"/>
</dbReference>
<dbReference type="InterPro" id="IPR001387">
    <property type="entry name" value="Cro/C1-type_HTH"/>
</dbReference>
<feature type="transmembrane region" description="Helical" evidence="2">
    <location>
        <begin position="121"/>
        <end position="141"/>
    </location>
</feature>
<dbReference type="SUPFAM" id="SSF47413">
    <property type="entry name" value="lambda repressor-like DNA-binding domains"/>
    <property type="match status" value="1"/>
</dbReference>
<feature type="region of interest" description="Disordered" evidence="1">
    <location>
        <begin position="177"/>
        <end position="238"/>
    </location>
</feature>
<reference evidence="4 5" key="1">
    <citation type="submission" date="2018-11" db="EMBL/GenBank/DDBJ databases">
        <title>Genomic Encyclopedia of Type Strains, Phase IV (KMG-IV): sequencing the most valuable type-strain genomes for metagenomic binning, comparative biology and taxonomic classification.</title>
        <authorList>
            <person name="Goeker M."/>
        </authorList>
    </citation>
    <scope>NUCLEOTIDE SEQUENCE [LARGE SCALE GENOMIC DNA]</scope>
    <source>
        <strain evidence="4 5">DSM 16974</strain>
    </source>
</reference>
<comment type="caution">
    <text evidence="4">The sequence shown here is derived from an EMBL/GenBank/DDBJ whole genome shotgun (WGS) entry which is preliminary data.</text>
</comment>
<gene>
    <name evidence="4" type="ORF">EDC38_0423</name>
</gene>
<dbReference type="RefSeq" id="WP_123637126.1">
    <property type="nucleotide sequence ID" value="NZ_RJUK01000001.1"/>
</dbReference>
<dbReference type="PROSITE" id="PS50943">
    <property type="entry name" value="HTH_CROC1"/>
    <property type="match status" value="1"/>
</dbReference>
<dbReference type="InterPro" id="IPR010982">
    <property type="entry name" value="Lambda_DNA-bd_dom_sf"/>
</dbReference>
<evidence type="ECO:0000259" key="3">
    <source>
        <dbReference type="PROSITE" id="PS50943"/>
    </source>
</evidence>
<dbReference type="GO" id="GO:0003677">
    <property type="term" value="F:DNA binding"/>
    <property type="evidence" value="ECO:0007669"/>
    <property type="project" value="InterPro"/>
</dbReference>
<dbReference type="Pfam" id="PF13464">
    <property type="entry name" value="RodZ_C"/>
    <property type="match status" value="1"/>
</dbReference>
<evidence type="ECO:0000313" key="4">
    <source>
        <dbReference type="EMBL" id="ROQ19834.1"/>
    </source>
</evidence>
<feature type="compositionally biased region" description="Polar residues" evidence="1">
    <location>
        <begin position="198"/>
        <end position="207"/>
    </location>
</feature>